<dbReference type="Pfam" id="PF18759">
    <property type="entry name" value="Plavaka"/>
    <property type="match status" value="2"/>
</dbReference>
<accession>A0AAD4HN36</accession>
<evidence type="ECO:0000313" key="2">
    <source>
        <dbReference type="EMBL" id="KAG1902562.1"/>
    </source>
</evidence>
<evidence type="ECO:0000259" key="1">
    <source>
        <dbReference type="Pfam" id="PF20722"/>
    </source>
</evidence>
<gene>
    <name evidence="2" type="ORF">F5891DRAFT_1186202</name>
</gene>
<reference evidence="2" key="1">
    <citation type="journal article" date="2020" name="New Phytol.">
        <title>Comparative genomics reveals dynamic genome evolution in host specialist ectomycorrhizal fungi.</title>
        <authorList>
            <person name="Lofgren L.A."/>
            <person name="Nguyen N.H."/>
            <person name="Vilgalys R."/>
            <person name="Ruytinx J."/>
            <person name="Liao H.L."/>
            <person name="Branco S."/>
            <person name="Kuo A."/>
            <person name="LaButti K."/>
            <person name="Lipzen A."/>
            <person name="Andreopoulos W."/>
            <person name="Pangilinan J."/>
            <person name="Riley R."/>
            <person name="Hundley H."/>
            <person name="Na H."/>
            <person name="Barry K."/>
            <person name="Grigoriev I.V."/>
            <person name="Stajich J.E."/>
            <person name="Kennedy P.G."/>
        </authorList>
    </citation>
    <scope>NUCLEOTIDE SEQUENCE</scope>
    <source>
        <strain evidence="2">FC203</strain>
    </source>
</reference>
<dbReference type="InterPro" id="IPR049233">
    <property type="entry name" value="DUF6830"/>
</dbReference>
<sequence>MEKLSSSLSAVIVVEKMDIVDSVWTEDMESIQDDDERMEDEEKYQNCERNFEKKLQNCKRNLKRNFQNCKRPSDVDVPQFDAEDSMMDVDFDGAHFEDEGESLSEVEVYECTGTCYAQDGVTFLDLFDANEYAECRKENLFYPFASKEEWEVANFLLRSPLSMTAINQFLELPMIHQLKLSFRNAKELRSCPIQLFWRDPVECLESLFSNPLFHDQLYFVPRHVYTTSVWLLRVYSEWLTGDSAWEIQDQLPRGATVPGTVLSSDKMNITNMTGARVAHPLLLGLANIHMNTCTKLSSRAFLLMALLHILQYLHSNPQMRGMLEDRLMHECLSIVLKPLMKAAEIGIMMSDPVGNVRHCFTPLAAYIVDTPEACMLHAWENFAVYLGIISGLNSITVDPNDLEAYFQACEKYQLNGVHSPLWADWPLADPSVFLTPKPLHHWHKEFYDHDLQWCLTVIGVQELDFCVSILQPTTGYHHFSGGFSKLKQVTGRAHRDLQHYIVGLIAGAALRQFVIAICALMDVRYMAQSPSPDENLLAHIDRSLLIFHKNKDIIISLKAWMGTKKPINSWFKPKLKLMQSITASSCKVGALIQWSTDTTEHAHISEIKDPARHTNNNDYDPQICRHLDRQEKLQCFTIATTLKSTCADSNSEEFLEDEEDEEDDGDCDELTDLKARQLVGARCDNISHPPWTFVAASTAIHLNFDPTRTGLKVDEVADDFDIPDLHQALSNFLQCDGRNGEAGHGLGVPRRPQINHLSVLPFEHIQIWHTVCLQQVSFYDASVVLPAQTVHASPSSPTSGWPKG</sequence>
<keyword evidence="3" id="KW-1185">Reference proteome</keyword>
<dbReference type="RefSeq" id="XP_041228137.1">
    <property type="nucleotide sequence ID" value="XM_041366666.1"/>
</dbReference>
<proteinExistence type="predicted"/>
<dbReference type="InterPro" id="IPR041078">
    <property type="entry name" value="Plavaka"/>
</dbReference>
<dbReference type="Pfam" id="PF20722">
    <property type="entry name" value="DUF6830"/>
    <property type="match status" value="1"/>
</dbReference>
<dbReference type="GeneID" id="64660964"/>
<dbReference type="AlphaFoldDB" id="A0AAD4HN36"/>
<organism evidence="2 3">
    <name type="scientific">Suillus fuscotomentosus</name>
    <dbReference type="NCBI Taxonomy" id="1912939"/>
    <lineage>
        <taxon>Eukaryota</taxon>
        <taxon>Fungi</taxon>
        <taxon>Dikarya</taxon>
        <taxon>Basidiomycota</taxon>
        <taxon>Agaricomycotina</taxon>
        <taxon>Agaricomycetes</taxon>
        <taxon>Agaricomycetidae</taxon>
        <taxon>Boletales</taxon>
        <taxon>Suillineae</taxon>
        <taxon>Suillaceae</taxon>
        <taxon>Suillus</taxon>
    </lineage>
</organism>
<feature type="domain" description="DUF6830" evidence="1">
    <location>
        <begin position="674"/>
        <end position="804"/>
    </location>
</feature>
<evidence type="ECO:0000313" key="3">
    <source>
        <dbReference type="Proteomes" id="UP001195769"/>
    </source>
</evidence>
<dbReference type="EMBL" id="JABBWK010000016">
    <property type="protein sequence ID" value="KAG1902562.1"/>
    <property type="molecule type" value="Genomic_DNA"/>
</dbReference>
<name>A0AAD4HN36_9AGAM</name>
<comment type="caution">
    <text evidence="2">The sequence shown here is derived from an EMBL/GenBank/DDBJ whole genome shotgun (WGS) entry which is preliminary data.</text>
</comment>
<dbReference type="Proteomes" id="UP001195769">
    <property type="component" value="Unassembled WGS sequence"/>
</dbReference>
<protein>
    <recommendedName>
        <fullName evidence="1">DUF6830 domain-containing protein</fullName>
    </recommendedName>
</protein>